<feature type="domain" description="UspA" evidence="1">
    <location>
        <begin position="15"/>
        <end position="122"/>
    </location>
</feature>
<dbReference type="Gene3D" id="3.40.50.620">
    <property type="entry name" value="HUPs"/>
    <property type="match status" value="1"/>
</dbReference>
<dbReference type="AlphaFoldDB" id="A0A516GZB1"/>
<dbReference type="InterPro" id="IPR014729">
    <property type="entry name" value="Rossmann-like_a/b/a_fold"/>
</dbReference>
<dbReference type="EMBL" id="CP041636">
    <property type="protein sequence ID" value="QDO96680.1"/>
    <property type="molecule type" value="Genomic_DNA"/>
</dbReference>
<dbReference type="Proteomes" id="UP000317496">
    <property type="component" value="Chromosome"/>
</dbReference>
<keyword evidence="3" id="KW-1185">Reference proteome</keyword>
<dbReference type="Pfam" id="PF00582">
    <property type="entry name" value="Usp"/>
    <property type="match status" value="1"/>
</dbReference>
<accession>A0A516GZB1</accession>
<evidence type="ECO:0000313" key="2">
    <source>
        <dbReference type="EMBL" id="QDO96680.1"/>
    </source>
</evidence>
<evidence type="ECO:0000259" key="1">
    <source>
        <dbReference type="Pfam" id="PF00582"/>
    </source>
</evidence>
<protein>
    <submittedName>
        <fullName evidence="2">Universal stress protein</fullName>
    </submittedName>
</protein>
<proteinExistence type="predicted"/>
<dbReference type="RefSeq" id="WP_144067661.1">
    <property type="nucleotide sequence ID" value="NZ_CP041636.1"/>
</dbReference>
<reference evidence="2 3" key="1">
    <citation type="submission" date="2019-07" db="EMBL/GenBank/DDBJ databases">
        <title>Genome sequencing for Ferrovibrio sp. K5.</title>
        <authorList>
            <person name="Park S.-J."/>
        </authorList>
    </citation>
    <scope>NUCLEOTIDE SEQUENCE [LARGE SCALE GENOMIC DNA]</scope>
    <source>
        <strain evidence="2 3">K5</strain>
    </source>
</reference>
<evidence type="ECO:0000313" key="3">
    <source>
        <dbReference type="Proteomes" id="UP000317496"/>
    </source>
</evidence>
<dbReference type="InterPro" id="IPR006016">
    <property type="entry name" value="UspA"/>
</dbReference>
<dbReference type="KEGG" id="fer:FNB15_05025"/>
<gene>
    <name evidence="2" type="ORF">FNB15_05025</name>
</gene>
<sequence length="166" mass="18022">MSETKAEAEAKRRSKFLVVVDDTDEVRVAVRYATRRARNVRSGVVMLRVIEPVDFQQWAGVAEMMRSEAHEAAENLLQKLAEQVNQESGLMPELVIREGVAKTEILALVDEDPNIRMLVLAAAPSAGSEGPGPLVSALAGQMAGDLKFPITVIPGGLSDEQIDRLT</sequence>
<dbReference type="OrthoDB" id="9813682at2"/>
<dbReference type="CDD" id="cd00293">
    <property type="entry name" value="USP-like"/>
    <property type="match status" value="1"/>
</dbReference>
<dbReference type="SUPFAM" id="SSF52402">
    <property type="entry name" value="Adenine nucleotide alpha hydrolases-like"/>
    <property type="match status" value="1"/>
</dbReference>
<name>A0A516GZB1_9PROT</name>
<organism evidence="2 3">
    <name type="scientific">Ferrovibrio terrae</name>
    <dbReference type="NCBI Taxonomy" id="2594003"/>
    <lineage>
        <taxon>Bacteria</taxon>
        <taxon>Pseudomonadati</taxon>
        <taxon>Pseudomonadota</taxon>
        <taxon>Alphaproteobacteria</taxon>
        <taxon>Rhodospirillales</taxon>
        <taxon>Rhodospirillaceae</taxon>
        <taxon>Ferrovibrio</taxon>
    </lineage>
</organism>